<dbReference type="AlphaFoldDB" id="F1YKK7"/>
<evidence type="ECO:0000313" key="2">
    <source>
        <dbReference type="Proteomes" id="UP000035065"/>
    </source>
</evidence>
<accession>F1YKK7</accession>
<sequence>MSELVSIGWLPLPYTWKRLEFQPDEVRSELQRASSEHWNSAAVSRERK</sequence>
<evidence type="ECO:0000313" key="1">
    <source>
        <dbReference type="EMBL" id="EGD54651.1"/>
    </source>
</evidence>
<dbReference type="Proteomes" id="UP000035065">
    <property type="component" value="Unassembled WGS sequence"/>
</dbReference>
<organism evidence="1 2">
    <name type="scientific">Gordonia neofelifaecis NRRL B-59395</name>
    <dbReference type="NCBI Taxonomy" id="644548"/>
    <lineage>
        <taxon>Bacteria</taxon>
        <taxon>Bacillati</taxon>
        <taxon>Actinomycetota</taxon>
        <taxon>Actinomycetes</taxon>
        <taxon>Mycobacteriales</taxon>
        <taxon>Gordoniaceae</taxon>
        <taxon>Gordonia</taxon>
    </lineage>
</organism>
<protein>
    <submittedName>
        <fullName evidence="1">Uncharacterized protein</fullName>
    </submittedName>
</protein>
<reference evidence="1 2" key="1">
    <citation type="journal article" date="2011" name="J. Bacteriol.">
        <title>Draft Genome Sequence of Gordonia neofelifaecis NRRL B-59395, a Cholesterol-Degrading Actinomycete.</title>
        <authorList>
            <person name="Ge F."/>
            <person name="Li W."/>
            <person name="Chen G."/>
            <person name="Liu Y."/>
            <person name="Zhang G."/>
            <person name="Yong B."/>
            <person name="Wang Q."/>
            <person name="Wang N."/>
            <person name="Huang Z."/>
            <person name="Li W."/>
            <person name="Wang J."/>
            <person name="Wu C."/>
            <person name="Xie Q."/>
            <person name="Liu G."/>
        </authorList>
    </citation>
    <scope>NUCLEOTIDE SEQUENCE [LARGE SCALE GENOMIC DNA]</scope>
    <source>
        <strain evidence="1 2">NRRL B-59395</strain>
    </source>
</reference>
<dbReference type="STRING" id="644548.SCNU_12202"/>
<keyword evidence="2" id="KW-1185">Reference proteome</keyword>
<proteinExistence type="predicted"/>
<dbReference type="EMBL" id="AEUD01000010">
    <property type="protein sequence ID" value="EGD54651.1"/>
    <property type="molecule type" value="Genomic_DNA"/>
</dbReference>
<comment type="caution">
    <text evidence="1">The sequence shown here is derived from an EMBL/GenBank/DDBJ whole genome shotgun (WGS) entry which is preliminary data.</text>
</comment>
<name>F1YKK7_9ACTN</name>
<gene>
    <name evidence="1" type="ORF">SCNU_12202</name>
</gene>